<evidence type="ECO:0000256" key="7">
    <source>
        <dbReference type="ARBA" id="ARBA00022741"/>
    </source>
</evidence>
<dbReference type="GO" id="GO:0003919">
    <property type="term" value="F:FMN adenylyltransferase activity"/>
    <property type="evidence" value="ECO:0007669"/>
    <property type="project" value="UniProtKB-EC"/>
</dbReference>
<evidence type="ECO:0000256" key="11">
    <source>
        <dbReference type="ARBA" id="ARBA00031871"/>
    </source>
</evidence>
<dbReference type="AlphaFoldDB" id="A0A9N9C820"/>
<keyword evidence="9" id="KW-0067">ATP-binding</keyword>
<dbReference type="CDD" id="cd23948">
    <property type="entry name" value="FAD_synthase"/>
    <property type="match status" value="1"/>
</dbReference>
<protein>
    <recommendedName>
        <fullName evidence="2">FAD synthase</fullName>
        <ecNumber evidence="2">2.7.7.2</ecNumber>
    </recommendedName>
    <alternativeName>
        <fullName evidence="10">FAD pyrophosphorylase</fullName>
    </alternativeName>
    <alternativeName>
        <fullName evidence="11">FMN adenylyltransferase</fullName>
    </alternativeName>
</protein>
<comment type="catalytic activity">
    <reaction evidence="12">
        <text>FMN + ATP + H(+) = FAD + diphosphate</text>
        <dbReference type="Rhea" id="RHEA:17237"/>
        <dbReference type="ChEBI" id="CHEBI:15378"/>
        <dbReference type="ChEBI" id="CHEBI:30616"/>
        <dbReference type="ChEBI" id="CHEBI:33019"/>
        <dbReference type="ChEBI" id="CHEBI:57692"/>
        <dbReference type="ChEBI" id="CHEBI:58210"/>
        <dbReference type="EC" id="2.7.7.2"/>
    </reaction>
</comment>
<evidence type="ECO:0000256" key="10">
    <source>
        <dbReference type="ARBA" id="ARBA00031145"/>
    </source>
</evidence>
<dbReference type="GO" id="GO:0006747">
    <property type="term" value="P:FAD biosynthetic process"/>
    <property type="evidence" value="ECO:0007669"/>
    <property type="project" value="TreeGrafter"/>
</dbReference>
<keyword evidence="7" id="KW-0547">Nucleotide-binding</keyword>
<dbReference type="InterPro" id="IPR002500">
    <property type="entry name" value="PAPS_reduct_dom"/>
</dbReference>
<evidence type="ECO:0000256" key="2">
    <source>
        <dbReference type="ARBA" id="ARBA00012393"/>
    </source>
</evidence>
<keyword evidence="4" id="KW-0288">FMN</keyword>
<keyword evidence="6" id="KW-0548">Nucleotidyltransferase</keyword>
<accession>A0A9N9C820</accession>
<dbReference type="PANTHER" id="PTHR23293:SF9">
    <property type="entry name" value="FAD SYNTHASE"/>
    <property type="match status" value="1"/>
</dbReference>
<keyword evidence="3" id="KW-0285">Flavoprotein</keyword>
<dbReference type="PANTHER" id="PTHR23293">
    <property type="entry name" value="FAD SYNTHETASE-RELATED FMN ADENYLYLTRANSFERASE"/>
    <property type="match status" value="1"/>
</dbReference>
<dbReference type="Gene3D" id="3.40.50.620">
    <property type="entry name" value="HUPs"/>
    <property type="match status" value="1"/>
</dbReference>
<feature type="domain" description="Phosphoadenosine phosphosulphate reductase" evidence="13">
    <location>
        <begin position="118"/>
        <end position="206"/>
    </location>
</feature>
<dbReference type="EMBL" id="CAJVPS010003791">
    <property type="protein sequence ID" value="CAG8594534.1"/>
    <property type="molecule type" value="Genomic_DNA"/>
</dbReference>
<evidence type="ECO:0000256" key="8">
    <source>
        <dbReference type="ARBA" id="ARBA00022827"/>
    </source>
</evidence>
<dbReference type="OrthoDB" id="270728at2759"/>
<dbReference type="Pfam" id="PF01507">
    <property type="entry name" value="PAPS_reduct"/>
    <property type="match status" value="1"/>
</dbReference>
<keyword evidence="8" id="KW-0274">FAD</keyword>
<dbReference type="InterPro" id="IPR014729">
    <property type="entry name" value="Rossmann-like_a/b/a_fold"/>
</dbReference>
<dbReference type="Proteomes" id="UP000789508">
    <property type="component" value="Unassembled WGS sequence"/>
</dbReference>
<gene>
    <name evidence="14" type="ORF">ALEPTO_LOCUS7856</name>
</gene>
<evidence type="ECO:0000259" key="13">
    <source>
        <dbReference type="Pfam" id="PF01507"/>
    </source>
</evidence>
<evidence type="ECO:0000256" key="4">
    <source>
        <dbReference type="ARBA" id="ARBA00022643"/>
    </source>
</evidence>
<dbReference type="EC" id="2.7.7.2" evidence="2"/>
<evidence type="ECO:0000313" key="15">
    <source>
        <dbReference type="Proteomes" id="UP000789508"/>
    </source>
</evidence>
<keyword evidence="5" id="KW-0808">Transferase</keyword>
<evidence type="ECO:0000256" key="1">
    <source>
        <dbReference type="ARBA" id="ARBA00004726"/>
    </source>
</evidence>
<comment type="pathway">
    <text evidence="1">Cofactor biosynthesis; FAD biosynthesis; FAD from FMN: step 1/1.</text>
</comment>
<evidence type="ECO:0000256" key="3">
    <source>
        <dbReference type="ARBA" id="ARBA00022630"/>
    </source>
</evidence>
<proteinExistence type="predicted"/>
<evidence type="ECO:0000256" key="12">
    <source>
        <dbReference type="ARBA" id="ARBA00049494"/>
    </source>
</evidence>
<evidence type="ECO:0000256" key="5">
    <source>
        <dbReference type="ARBA" id="ARBA00022679"/>
    </source>
</evidence>
<evidence type="ECO:0000313" key="14">
    <source>
        <dbReference type="EMBL" id="CAG8594534.1"/>
    </source>
</evidence>
<dbReference type="SUPFAM" id="SSF52402">
    <property type="entry name" value="Adenine nucleotide alpha hydrolases-like"/>
    <property type="match status" value="1"/>
</dbReference>
<sequence>MQPLLMELAKIYEQVYSLAETPNSLQASVKHALEIIEEALNRYGTNGLALSFNGGKDCTVLLYLYSAALYKFSQKSGEKIPKIQSVYITNLNPFAEVDAFVEESIHRYRLDLIKVESPMKQALATYLENRPSVKGILVGNRRNDPYSERLSEFAPTDPGWPNFMRIHPILDWHYNQIWEFLQKLKVPYCSLYNIGYTSLGSTVNTRANPDLRNPNNPNGFDPAWKLTDESKERNGRTVEKYTIKTILSNSTTSATITNDINNEG</sequence>
<dbReference type="GO" id="GO:0005524">
    <property type="term" value="F:ATP binding"/>
    <property type="evidence" value="ECO:0007669"/>
    <property type="project" value="UniProtKB-KW"/>
</dbReference>
<comment type="caution">
    <text evidence="14">The sequence shown here is derived from an EMBL/GenBank/DDBJ whole genome shotgun (WGS) entry which is preliminary data.</text>
</comment>
<evidence type="ECO:0000256" key="6">
    <source>
        <dbReference type="ARBA" id="ARBA00022695"/>
    </source>
</evidence>
<name>A0A9N9C820_9GLOM</name>
<evidence type="ECO:0000256" key="9">
    <source>
        <dbReference type="ARBA" id="ARBA00022840"/>
    </source>
</evidence>
<organism evidence="14 15">
    <name type="scientific">Ambispora leptoticha</name>
    <dbReference type="NCBI Taxonomy" id="144679"/>
    <lineage>
        <taxon>Eukaryota</taxon>
        <taxon>Fungi</taxon>
        <taxon>Fungi incertae sedis</taxon>
        <taxon>Mucoromycota</taxon>
        <taxon>Glomeromycotina</taxon>
        <taxon>Glomeromycetes</taxon>
        <taxon>Archaeosporales</taxon>
        <taxon>Ambisporaceae</taxon>
        <taxon>Ambispora</taxon>
    </lineage>
</organism>
<reference evidence="14" key="1">
    <citation type="submission" date="2021-06" db="EMBL/GenBank/DDBJ databases">
        <authorList>
            <person name="Kallberg Y."/>
            <person name="Tangrot J."/>
            <person name="Rosling A."/>
        </authorList>
    </citation>
    <scope>NUCLEOTIDE SEQUENCE</scope>
    <source>
        <strain evidence="14">FL130A</strain>
    </source>
</reference>
<keyword evidence="15" id="KW-1185">Reference proteome</keyword>